<reference evidence="1 2" key="1">
    <citation type="journal article" date="2022" name="Allergy">
        <title>Genome assembly and annotation of Periplaneta americana reveal a comprehensive cockroach allergen profile.</title>
        <authorList>
            <person name="Wang L."/>
            <person name="Xiong Q."/>
            <person name="Saelim N."/>
            <person name="Wang L."/>
            <person name="Nong W."/>
            <person name="Wan A.T."/>
            <person name="Shi M."/>
            <person name="Liu X."/>
            <person name="Cao Q."/>
            <person name="Hui J.H.L."/>
            <person name="Sookrung N."/>
            <person name="Leung T.F."/>
            <person name="Tungtrongchitr A."/>
            <person name="Tsui S.K.W."/>
        </authorList>
    </citation>
    <scope>NUCLEOTIDE SEQUENCE [LARGE SCALE GENOMIC DNA]</scope>
    <source>
        <strain evidence="1">PWHHKU_190912</strain>
    </source>
</reference>
<keyword evidence="2" id="KW-1185">Reference proteome</keyword>
<evidence type="ECO:0008006" key="3">
    <source>
        <dbReference type="Google" id="ProtNLM"/>
    </source>
</evidence>
<sequence length="109" mass="12991">MDLAFQSVLHHWQNSRKLETVKFKNDIQREGEQGRPKVVQRDRLLNNIYKIYAEILTNKLLVQTETLIPEQQFGFMKEKETNSTRNQKPDGQHTRCIKATKREILYSIF</sequence>
<dbReference type="Proteomes" id="UP001148838">
    <property type="component" value="Unassembled WGS sequence"/>
</dbReference>
<comment type="caution">
    <text evidence="1">The sequence shown here is derived from an EMBL/GenBank/DDBJ whole genome shotgun (WGS) entry which is preliminary data.</text>
</comment>
<accession>A0ABQ8TJW5</accession>
<protein>
    <recommendedName>
        <fullName evidence="3">Reverse transcriptase domain-containing protein</fullName>
    </recommendedName>
</protein>
<dbReference type="EMBL" id="JAJSOF020000009">
    <property type="protein sequence ID" value="KAJ4446421.1"/>
    <property type="molecule type" value="Genomic_DNA"/>
</dbReference>
<gene>
    <name evidence="1" type="ORF">ANN_13117</name>
</gene>
<organism evidence="1 2">
    <name type="scientific">Periplaneta americana</name>
    <name type="common">American cockroach</name>
    <name type="synonym">Blatta americana</name>
    <dbReference type="NCBI Taxonomy" id="6978"/>
    <lineage>
        <taxon>Eukaryota</taxon>
        <taxon>Metazoa</taxon>
        <taxon>Ecdysozoa</taxon>
        <taxon>Arthropoda</taxon>
        <taxon>Hexapoda</taxon>
        <taxon>Insecta</taxon>
        <taxon>Pterygota</taxon>
        <taxon>Neoptera</taxon>
        <taxon>Polyneoptera</taxon>
        <taxon>Dictyoptera</taxon>
        <taxon>Blattodea</taxon>
        <taxon>Blattoidea</taxon>
        <taxon>Blattidae</taxon>
        <taxon>Blattinae</taxon>
        <taxon>Periplaneta</taxon>
    </lineage>
</organism>
<evidence type="ECO:0000313" key="2">
    <source>
        <dbReference type="Proteomes" id="UP001148838"/>
    </source>
</evidence>
<name>A0ABQ8TJW5_PERAM</name>
<evidence type="ECO:0000313" key="1">
    <source>
        <dbReference type="EMBL" id="KAJ4446421.1"/>
    </source>
</evidence>
<proteinExistence type="predicted"/>